<organism evidence="1 2">
    <name type="scientific">Solanum commersonii</name>
    <name type="common">Commerson's wild potato</name>
    <name type="synonym">Commerson's nightshade</name>
    <dbReference type="NCBI Taxonomy" id="4109"/>
    <lineage>
        <taxon>Eukaryota</taxon>
        <taxon>Viridiplantae</taxon>
        <taxon>Streptophyta</taxon>
        <taxon>Embryophyta</taxon>
        <taxon>Tracheophyta</taxon>
        <taxon>Spermatophyta</taxon>
        <taxon>Magnoliopsida</taxon>
        <taxon>eudicotyledons</taxon>
        <taxon>Gunneridae</taxon>
        <taxon>Pentapetalae</taxon>
        <taxon>asterids</taxon>
        <taxon>lamiids</taxon>
        <taxon>Solanales</taxon>
        <taxon>Solanaceae</taxon>
        <taxon>Solanoideae</taxon>
        <taxon>Solaneae</taxon>
        <taxon>Solanum</taxon>
    </lineage>
</organism>
<gene>
    <name evidence="1" type="ORF">H5410_026485</name>
</gene>
<sequence>MGLGTLTELEHLALDSWPYEKTGSHKNFAISISLISFTRSFFVVIMTRESTKEELENDNSKFCIAAPLLCNFSFNGGDGTDQFRTEKRFDDEMVLKKVVRSMSAINMKDVPSHPI</sequence>
<evidence type="ECO:0000313" key="2">
    <source>
        <dbReference type="Proteomes" id="UP000824120"/>
    </source>
</evidence>
<reference evidence="1 2" key="1">
    <citation type="submission" date="2020-09" db="EMBL/GenBank/DDBJ databases">
        <title>De no assembly of potato wild relative species, Solanum commersonii.</title>
        <authorList>
            <person name="Cho K."/>
        </authorList>
    </citation>
    <scope>NUCLEOTIDE SEQUENCE [LARGE SCALE GENOMIC DNA]</scope>
    <source>
        <strain evidence="1">LZ3.2</strain>
        <tissue evidence="1">Leaf</tissue>
    </source>
</reference>
<accession>A0A9J5YWP3</accession>
<evidence type="ECO:0000313" key="1">
    <source>
        <dbReference type="EMBL" id="KAG5604993.1"/>
    </source>
</evidence>
<name>A0A9J5YWP3_SOLCO</name>
<comment type="caution">
    <text evidence="1">The sequence shown here is derived from an EMBL/GenBank/DDBJ whole genome shotgun (WGS) entry which is preliminary data.</text>
</comment>
<dbReference type="Proteomes" id="UP000824120">
    <property type="component" value="Chromosome 5"/>
</dbReference>
<keyword evidence="2" id="KW-1185">Reference proteome</keyword>
<protein>
    <submittedName>
        <fullName evidence="1">Uncharacterized protein</fullName>
    </submittedName>
</protein>
<dbReference type="AlphaFoldDB" id="A0A9J5YWP3"/>
<proteinExistence type="predicted"/>
<dbReference type="EMBL" id="JACXVP010000005">
    <property type="protein sequence ID" value="KAG5604993.1"/>
    <property type="molecule type" value="Genomic_DNA"/>
</dbReference>